<dbReference type="AlphaFoldDB" id="A0AAW1YSH3"/>
<name>A0AAW1YSH3_RUBAR</name>
<accession>A0AAW1YSH3</accession>
<dbReference type="EMBL" id="JBEDUW010000001">
    <property type="protein sequence ID" value="KAK9951461.1"/>
    <property type="molecule type" value="Genomic_DNA"/>
</dbReference>
<gene>
    <name evidence="1" type="ORF">M0R45_006902</name>
</gene>
<sequence length="83" mass="9247">MPLQFNPATQSTMMLDSISSRRLRSLTRSPLLQPWQPERPVQIDVASSCASILTAARVFFNQRQQLHRGKLSASPISGQPSLL</sequence>
<organism evidence="1 2">
    <name type="scientific">Rubus argutus</name>
    <name type="common">Southern blackberry</name>
    <dbReference type="NCBI Taxonomy" id="59490"/>
    <lineage>
        <taxon>Eukaryota</taxon>
        <taxon>Viridiplantae</taxon>
        <taxon>Streptophyta</taxon>
        <taxon>Embryophyta</taxon>
        <taxon>Tracheophyta</taxon>
        <taxon>Spermatophyta</taxon>
        <taxon>Magnoliopsida</taxon>
        <taxon>eudicotyledons</taxon>
        <taxon>Gunneridae</taxon>
        <taxon>Pentapetalae</taxon>
        <taxon>rosids</taxon>
        <taxon>fabids</taxon>
        <taxon>Rosales</taxon>
        <taxon>Rosaceae</taxon>
        <taxon>Rosoideae</taxon>
        <taxon>Rosoideae incertae sedis</taxon>
        <taxon>Rubus</taxon>
    </lineage>
</organism>
<proteinExistence type="predicted"/>
<evidence type="ECO:0000313" key="1">
    <source>
        <dbReference type="EMBL" id="KAK9951461.1"/>
    </source>
</evidence>
<reference evidence="1 2" key="1">
    <citation type="journal article" date="2023" name="G3 (Bethesda)">
        <title>A chromosome-length genome assembly and annotation of blackberry (Rubus argutus, cv. 'Hillquist').</title>
        <authorList>
            <person name="Bruna T."/>
            <person name="Aryal R."/>
            <person name="Dudchenko O."/>
            <person name="Sargent D.J."/>
            <person name="Mead D."/>
            <person name="Buti M."/>
            <person name="Cavallini A."/>
            <person name="Hytonen T."/>
            <person name="Andres J."/>
            <person name="Pham M."/>
            <person name="Weisz D."/>
            <person name="Mascagni F."/>
            <person name="Usai G."/>
            <person name="Natali L."/>
            <person name="Bassil N."/>
            <person name="Fernandez G.E."/>
            <person name="Lomsadze A."/>
            <person name="Armour M."/>
            <person name="Olukolu B."/>
            <person name="Poorten T."/>
            <person name="Britton C."/>
            <person name="Davik J."/>
            <person name="Ashrafi H."/>
            <person name="Aiden E.L."/>
            <person name="Borodovsky M."/>
            <person name="Worthington M."/>
        </authorList>
    </citation>
    <scope>NUCLEOTIDE SEQUENCE [LARGE SCALE GENOMIC DNA]</scope>
    <source>
        <strain evidence="1">PI 553951</strain>
    </source>
</reference>
<comment type="caution">
    <text evidence="1">The sequence shown here is derived from an EMBL/GenBank/DDBJ whole genome shotgun (WGS) entry which is preliminary data.</text>
</comment>
<dbReference type="Proteomes" id="UP001457282">
    <property type="component" value="Unassembled WGS sequence"/>
</dbReference>
<evidence type="ECO:0000313" key="2">
    <source>
        <dbReference type="Proteomes" id="UP001457282"/>
    </source>
</evidence>
<keyword evidence="2" id="KW-1185">Reference proteome</keyword>
<protein>
    <submittedName>
        <fullName evidence="1">Uncharacterized protein</fullName>
    </submittedName>
</protein>